<protein>
    <submittedName>
        <fullName evidence="2">Uncharacterized protein</fullName>
    </submittedName>
</protein>
<gene>
    <name evidence="2" type="ORF">DERF_002000</name>
</gene>
<keyword evidence="1" id="KW-1133">Transmembrane helix</keyword>
<keyword evidence="3" id="KW-1185">Reference proteome</keyword>
<feature type="transmembrane region" description="Helical" evidence="1">
    <location>
        <begin position="89"/>
        <end position="108"/>
    </location>
</feature>
<name>A0A922L975_DERFA</name>
<evidence type="ECO:0000313" key="2">
    <source>
        <dbReference type="EMBL" id="KAH9528026.1"/>
    </source>
</evidence>
<dbReference type="EMBL" id="ASGP02000001">
    <property type="protein sequence ID" value="KAH9528026.1"/>
    <property type="molecule type" value="Genomic_DNA"/>
</dbReference>
<accession>A0A922L975</accession>
<reference evidence="2" key="2">
    <citation type="journal article" date="2022" name="Res Sq">
        <title>Comparative Genomics Reveals Insights into the Divergent Evolution of Astigmatic Mites and Household Pest Adaptations.</title>
        <authorList>
            <person name="Xiong Q."/>
            <person name="Wan A.T.-Y."/>
            <person name="Liu X.-Y."/>
            <person name="Fung C.S.-H."/>
            <person name="Xiao X."/>
            <person name="Malainual N."/>
            <person name="Hou J."/>
            <person name="Wang L."/>
            <person name="Wang M."/>
            <person name="Yang K."/>
            <person name="Cui Y."/>
            <person name="Leung E."/>
            <person name="Nong W."/>
            <person name="Shin S.-K."/>
            <person name="Au S."/>
            <person name="Jeong K.Y."/>
            <person name="Chew F.T."/>
            <person name="Hui J."/>
            <person name="Leung T.F."/>
            <person name="Tungtrongchitr A."/>
            <person name="Zhong N."/>
            <person name="Liu Z."/>
            <person name="Tsui S."/>
        </authorList>
    </citation>
    <scope>NUCLEOTIDE SEQUENCE</scope>
    <source>
        <strain evidence="2">Derf</strain>
        <tissue evidence="2">Whole organism</tissue>
    </source>
</reference>
<sequence length="173" mass="20751">MSTSTTTTDTMNSKSFNQSIRESPRFCQCHEQRWSFRDVRRYILRKQLRNCPDCRQQFRNVTIQDKPITLCQYLFCSGWRGYSLIINSFLQFWLMFYMAFLAFIDFYLSGQKIAMENIFSRSSPTIRWIFIFFTTLFLMSTIYVTIKTILQQSVGFLIRTGYKLIIDVKLFEN</sequence>
<feature type="transmembrane region" description="Helical" evidence="1">
    <location>
        <begin position="128"/>
        <end position="146"/>
    </location>
</feature>
<proteinExistence type="predicted"/>
<keyword evidence="1" id="KW-0812">Transmembrane</keyword>
<keyword evidence="1" id="KW-0472">Membrane</keyword>
<evidence type="ECO:0000313" key="3">
    <source>
        <dbReference type="Proteomes" id="UP000790347"/>
    </source>
</evidence>
<evidence type="ECO:0000256" key="1">
    <source>
        <dbReference type="SAM" id="Phobius"/>
    </source>
</evidence>
<organism evidence="2 3">
    <name type="scientific">Dermatophagoides farinae</name>
    <name type="common">American house dust mite</name>
    <dbReference type="NCBI Taxonomy" id="6954"/>
    <lineage>
        <taxon>Eukaryota</taxon>
        <taxon>Metazoa</taxon>
        <taxon>Ecdysozoa</taxon>
        <taxon>Arthropoda</taxon>
        <taxon>Chelicerata</taxon>
        <taxon>Arachnida</taxon>
        <taxon>Acari</taxon>
        <taxon>Acariformes</taxon>
        <taxon>Sarcoptiformes</taxon>
        <taxon>Astigmata</taxon>
        <taxon>Psoroptidia</taxon>
        <taxon>Analgoidea</taxon>
        <taxon>Pyroglyphidae</taxon>
        <taxon>Dermatophagoidinae</taxon>
        <taxon>Dermatophagoides</taxon>
    </lineage>
</organism>
<dbReference type="AlphaFoldDB" id="A0A922L975"/>
<dbReference type="Proteomes" id="UP000790347">
    <property type="component" value="Unassembled WGS sequence"/>
</dbReference>
<reference evidence="2" key="1">
    <citation type="submission" date="2013-05" db="EMBL/GenBank/DDBJ databases">
        <authorList>
            <person name="Yim A.K.Y."/>
            <person name="Chan T.F."/>
            <person name="Ji K.M."/>
            <person name="Liu X.Y."/>
            <person name="Zhou J.W."/>
            <person name="Li R.Q."/>
            <person name="Yang K.Y."/>
            <person name="Li J."/>
            <person name="Li M."/>
            <person name="Law P.T.W."/>
            <person name="Wu Y.L."/>
            <person name="Cai Z.L."/>
            <person name="Qin H."/>
            <person name="Bao Y."/>
            <person name="Leung R.K.K."/>
            <person name="Ng P.K.S."/>
            <person name="Zou J."/>
            <person name="Zhong X.J."/>
            <person name="Ran P.X."/>
            <person name="Zhong N.S."/>
            <person name="Liu Z.G."/>
            <person name="Tsui S.K.W."/>
        </authorList>
    </citation>
    <scope>NUCLEOTIDE SEQUENCE</scope>
    <source>
        <strain evidence="2">Derf</strain>
        <tissue evidence="2">Whole organism</tissue>
    </source>
</reference>
<comment type="caution">
    <text evidence="2">The sequence shown here is derived from an EMBL/GenBank/DDBJ whole genome shotgun (WGS) entry which is preliminary data.</text>
</comment>